<keyword evidence="1" id="KW-0805">Transcription regulation</keyword>
<dbReference type="RefSeq" id="WP_184250197.1">
    <property type="nucleotide sequence ID" value="NZ_BAAACU010000017.1"/>
</dbReference>
<keyword evidence="8" id="KW-1185">Reference proteome</keyword>
<evidence type="ECO:0000256" key="4">
    <source>
        <dbReference type="PROSITE-ProRule" id="PRU00169"/>
    </source>
</evidence>
<proteinExistence type="predicted"/>
<dbReference type="Pfam" id="PF12833">
    <property type="entry name" value="HTH_18"/>
    <property type="match status" value="1"/>
</dbReference>
<dbReference type="GO" id="GO:0000160">
    <property type="term" value="P:phosphorelay signal transduction system"/>
    <property type="evidence" value="ECO:0007669"/>
    <property type="project" value="InterPro"/>
</dbReference>
<evidence type="ECO:0000256" key="1">
    <source>
        <dbReference type="ARBA" id="ARBA00023015"/>
    </source>
</evidence>
<dbReference type="SMART" id="SM00342">
    <property type="entry name" value="HTH_ARAC"/>
    <property type="match status" value="1"/>
</dbReference>
<dbReference type="SUPFAM" id="SSF52172">
    <property type="entry name" value="CheY-like"/>
    <property type="match status" value="1"/>
</dbReference>
<evidence type="ECO:0000313" key="8">
    <source>
        <dbReference type="Proteomes" id="UP000572212"/>
    </source>
</evidence>
<dbReference type="EMBL" id="JACHON010000020">
    <property type="protein sequence ID" value="MBB6513993.1"/>
    <property type="molecule type" value="Genomic_DNA"/>
</dbReference>
<accession>A0A841RQV3</accession>
<protein>
    <submittedName>
        <fullName evidence="7">Two-component system response regulator YesN</fullName>
    </submittedName>
</protein>
<dbReference type="InterPro" id="IPR001789">
    <property type="entry name" value="Sig_transdc_resp-reg_receiver"/>
</dbReference>
<keyword evidence="3" id="KW-0804">Transcription</keyword>
<dbReference type="GO" id="GO:0043565">
    <property type="term" value="F:sequence-specific DNA binding"/>
    <property type="evidence" value="ECO:0007669"/>
    <property type="project" value="InterPro"/>
</dbReference>
<feature type="domain" description="Response regulatory" evidence="6">
    <location>
        <begin position="3"/>
        <end position="120"/>
    </location>
</feature>
<feature type="domain" description="HTH araC/xylS-type" evidence="5">
    <location>
        <begin position="435"/>
        <end position="533"/>
    </location>
</feature>
<evidence type="ECO:0000256" key="3">
    <source>
        <dbReference type="ARBA" id="ARBA00023163"/>
    </source>
</evidence>
<feature type="modified residue" description="4-aspartylphosphate" evidence="4">
    <location>
        <position position="55"/>
    </location>
</feature>
<dbReference type="GO" id="GO:0003700">
    <property type="term" value="F:DNA-binding transcription factor activity"/>
    <property type="evidence" value="ECO:0007669"/>
    <property type="project" value="InterPro"/>
</dbReference>
<dbReference type="SUPFAM" id="SSF46689">
    <property type="entry name" value="Homeodomain-like"/>
    <property type="match status" value="2"/>
</dbReference>
<dbReference type="PROSITE" id="PS50110">
    <property type="entry name" value="RESPONSE_REGULATORY"/>
    <property type="match status" value="1"/>
</dbReference>
<name>A0A841RQV3_9BACI</name>
<dbReference type="CDD" id="cd17536">
    <property type="entry name" value="REC_YesN-like"/>
    <property type="match status" value="1"/>
</dbReference>
<dbReference type="SMART" id="SM00448">
    <property type="entry name" value="REC"/>
    <property type="match status" value="1"/>
</dbReference>
<dbReference type="InterPro" id="IPR018060">
    <property type="entry name" value="HTH_AraC"/>
</dbReference>
<evidence type="ECO:0000259" key="5">
    <source>
        <dbReference type="PROSITE" id="PS01124"/>
    </source>
</evidence>
<dbReference type="AlphaFoldDB" id="A0A841RQV3"/>
<gene>
    <name evidence="7" type="ORF">GGQ92_002814</name>
</gene>
<keyword evidence="4" id="KW-0597">Phosphoprotein</keyword>
<evidence type="ECO:0000256" key="2">
    <source>
        <dbReference type="ARBA" id="ARBA00023125"/>
    </source>
</evidence>
<dbReference type="InterPro" id="IPR020449">
    <property type="entry name" value="Tscrpt_reg_AraC-type_HTH"/>
</dbReference>
<organism evidence="7 8">
    <name type="scientific">Gracilibacillus halotolerans</name>
    <dbReference type="NCBI Taxonomy" id="74386"/>
    <lineage>
        <taxon>Bacteria</taxon>
        <taxon>Bacillati</taxon>
        <taxon>Bacillota</taxon>
        <taxon>Bacilli</taxon>
        <taxon>Bacillales</taxon>
        <taxon>Bacillaceae</taxon>
        <taxon>Gracilibacillus</taxon>
    </lineage>
</organism>
<dbReference type="Proteomes" id="UP000572212">
    <property type="component" value="Unassembled WGS sequence"/>
</dbReference>
<dbReference type="Gene3D" id="3.40.50.2300">
    <property type="match status" value="1"/>
</dbReference>
<sequence length="538" mass="63567">MYRLLIVDDEELITDGLYDVFSRLMPEQLDVYKAYSGKEALDWMARTRIDIILTDISMPGLSGLELIERVQALWPHCRVIFLTGYDYFDYVYQAIQMNDVKYLLKTEGYDKVVETVKEIIIELKESSLKNQLPELTDQEKHAYQLMAQSDFMRHVIQKSSVNENDLENLTNEFRNLNIPLKTTEHVYLVIGNLTYPKNKTYTERTDISNYVRTYWDQQFFGQVKSVCIVDRFGDLVWFIQTIEDKPFTPQHLLDFLEGNLEMIQDDCLQLLDLTIQFTISHGPVDWESVARKYEYLRQLQQLKLDTQYPSIIKEQPHQAETLESINPIPKMDLLTAHLSANRKEEFFEEFYELVQSVKKESYQQMTKTYYSVALVLYIDISQNQLQTRIEEMEKILKIDEHASLKSSFNYLERVAHQLFSLKKADGQDRASKVIERICHYIENHLDEDLSLVRLAEIHYFNPSYLSHFFKQEQGVNVSEYIDRCRIRMARELLSKSDLKVREVSEKVGYHTAHSFTRFFKKMTGMTPKEYRDSLSKLV</sequence>
<dbReference type="InterPro" id="IPR011006">
    <property type="entry name" value="CheY-like_superfamily"/>
</dbReference>
<dbReference type="Pfam" id="PF00072">
    <property type="entry name" value="Response_reg"/>
    <property type="match status" value="1"/>
</dbReference>
<dbReference type="PRINTS" id="PR00032">
    <property type="entry name" value="HTHARAC"/>
</dbReference>
<comment type="caution">
    <text evidence="7">The sequence shown here is derived from an EMBL/GenBank/DDBJ whole genome shotgun (WGS) entry which is preliminary data.</text>
</comment>
<reference evidence="7 8" key="1">
    <citation type="submission" date="2020-08" db="EMBL/GenBank/DDBJ databases">
        <title>Genomic Encyclopedia of Type Strains, Phase IV (KMG-IV): sequencing the most valuable type-strain genomes for metagenomic binning, comparative biology and taxonomic classification.</title>
        <authorList>
            <person name="Goeker M."/>
        </authorList>
    </citation>
    <scope>NUCLEOTIDE SEQUENCE [LARGE SCALE GENOMIC DNA]</scope>
    <source>
        <strain evidence="7 8">DSM 11805</strain>
    </source>
</reference>
<evidence type="ECO:0000259" key="6">
    <source>
        <dbReference type="PROSITE" id="PS50110"/>
    </source>
</evidence>
<dbReference type="PROSITE" id="PS00041">
    <property type="entry name" value="HTH_ARAC_FAMILY_1"/>
    <property type="match status" value="1"/>
</dbReference>
<dbReference type="InterPro" id="IPR009057">
    <property type="entry name" value="Homeodomain-like_sf"/>
</dbReference>
<dbReference type="PROSITE" id="PS01124">
    <property type="entry name" value="HTH_ARAC_FAMILY_2"/>
    <property type="match status" value="1"/>
</dbReference>
<evidence type="ECO:0000313" key="7">
    <source>
        <dbReference type="EMBL" id="MBB6513993.1"/>
    </source>
</evidence>
<dbReference type="InterPro" id="IPR018062">
    <property type="entry name" value="HTH_AraC-typ_CS"/>
</dbReference>
<dbReference type="Gene3D" id="1.10.10.60">
    <property type="entry name" value="Homeodomain-like"/>
    <property type="match status" value="2"/>
</dbReference>
<keyword evidence="2" id="KW-0238">DNA-binding</keyword>
<dbReference type="PANTHER" id="PTHR43280">
    <property type="entry name" value="ARAC-FAMILY TRANSCRIPTIONAL REGULATOR"/>
    <property type="match status" value="1"/>
</dbReference>
<dbReference type="PANTHER" id="PTHR43280:SF28">
    <property type="entry name" value="HTH-TYPE TRANSCRIPTIONAL ACTIVATOR RHAS"/>
    <property type="match status" value="1"/>
</dbReference>